<dbReference type="InterPro" id="IPR011701">
    <property type="entry name" value="MFS"/>
</dbReference>
<evidence type="ECO:0000313" key="6">
    <source>
        <dbReference type="EMBL" id="SHM79833.1"/>
    </source>
</evidence>
<feature type="domain" description="Major facilitator superfamily (MFS) profile" evidence="5">
    <location>
        <begin position="1"/>
        <end position="403"/>
    </location>
</feature>
<feature type="transmembrane region" description="Helical" evidence="4">
    <location>
        <begin position="373"/>
        <end position="394"/>
    </location>
</feature>
<feature type="transmembrane region" description="Helical" evidence="4">
    <location>
        <begin position="104"/>
        <end position="126"/>
    </location>
</feature>
<dbReference type="Pfam" id="PF07690">
    <property type="entry name" value="MFS_1"/>
    <property type="match status" value="1"/>
</dbReference>
<keyword evidence="1 4" id="KW-0812">Transmembrane</keyword>
<accession>A0A1M7LNQ5</accession>
<dbReference type="STRING" id="735517.SAMN05444272_3267"/>
<sequence>MSYFSFLGTNARWLGAGFLLTAFSCFGQTFFISMSLGDLRQELGLSHGDMGLIYMAATLASAAMLPWVGRSVDAYPLHKVALVVMLCLTALCVAMANVHSVPVLIAVIFGLRLSGQGMMSHISFTAMGRWYSAQRGRAVSIASLGFPAAEALMPIAFVTFTGIYGWRAGWWAATAIMLLFALPVIVALLFRPRVPTAAETASTENRQRDWTRKEVLRDPVFWAIAAGVLAPPCFGTAVMFNQVYLVELRGWSREMFASTFAVMAFMAVVASLILGPLIDRISARRLLPFMLVPLGLASLVLGLVHAPIAAFVFMGLLGISNGFTSTFAGALWPEIYGVRHIGAIRALAFALMVFASAAGPGLIGLLIDAQVPFDLQLVGISLYCAAISLVLTGASRVLASRQQPIPEIA</sequence>
<evidence type="ECO:0000256" key="1">
    <source>
        <dbReference type="ARBA" id="ARBA00022692"/>
    </source>
</evidence>
<evidence type="ECO:0000256" key="3">
    <source>
        <dbReference type="ARBA" id="ARBA00023136"/>
    </source>
</evidence>
<dbReference type="InterPro" id="IPR036259">
    <property type="entry name" value="MFS_trans_sf"/>
</dbReference>
<feature type="transmembrane region" description="Helical" evidence="4">
    <location>
        <begin position="310"/>
        <end position="332"/>
    </location>
</feature>
<evidence type="ECO:0000259" key="5">
    <source>
        <dbReference type="PROSITE" id="PS50850"/>
    </source>
</evidence>
<dbReference type="Gene3D" id="1.20.1250.20">
    <property type="entry name" value="MFS general substrate transporter like domains"/>
    <property type="match status" value="2"/>
</dbReference>
<dbReference type="InterPro" id="IPR050327">
    <property type="entry name" value="Proton-linked_MCT"/>
</dbReference>
<dbReference type="GO" id="GO:0022857">
    <property type="term" value="F:transmembrane transporter activity"/>
    <property type="evidence" value="ECO:0007669"/>
    <property type="project" value="InterPro"/>
</dbReference>
<dbReference type="PROSITE" id="PS50850">
    <property type="entry name" value="MFS"/>
    <property type="match status" value="1"/>
</dbReference>
<dbReference type="Proteomes" id="UP000186002">
    <property type="component" value="Unassembled WGS sequence"/>
</dbReference>
<reference evidence="6 7" key="1">
    <citation type="submission" date="2016-11" db="EMBL/GenBank/DDBJ databases">
        <authorList>
            <person name="Jaros S."/>
            <person name="Januszkiewicz K."/>
            <person name="Wedrychowicz H."/>
        </authorList>
    </citation>
    <scope>NUCLEOTIDE SEQUENCE [LARGE SCALE GENOMIC DNA]</scope>
    <source>
        <strain evidence="6 7">DSM 22153</strain>
    </source>
</reference>
<name>A0A1M7LNQ5_9HYPH</name>
<dbReference type="OrthoDB" id="1404228at2"/>
<feature type="transmembrane region" description="Helical" evidence="4">
    <location>
        <begin position="344"/>
        <end position="367"/>
    </location>
</feature>
<feature type="transmembrane region" description="Helical" evidence="4">
    <location>
        <begin position="220"/>
        <end position="243"/>
    </location>
</feature>
<gene>
    <name evidence="6" type="ORF">SAMN05444272_3267</name>
</gene>
<keyword evidence="3 4" id="KW-0472">Membrane</keyword>
<evidence type="ECO:0000313" key="7">
    <source>
        <dbReference type="Proteomes" id="UP000186002"/>
    </source>
</evidence>
<dbReference type="PANTHER" id="PTHR11360">
    <property type="entry name" value="MONOCARBOXYLATE TRANSPORTER"/>
    <property type="match status" value="1"/>
</dbReference>
<dbReference type="EMBL" id="FRBW01000003">
    <property type="protein sequence ID" value="SHM79833.1"/>
    <property type="molecule type" value="Genomic_DNA"/>
</dbReference>
<dbReference type="RefSeq" id="WP_073014352.1">
    <property type="nucleotide sequence ID" value="NZ_FRBW01000003.1"/>
</dbReference>
<dbReference type="SUPFAM" id="SSF103473">
    <property type="entry name" value="MFS general substrate transporter"/>
    <property type="match status" value="1"/>
</dbReference>
<feature type="transmembrane region" description="Helical" evidence="4">
    <location>
        <begin position="51"/>
        <end position="68"/>
    </location>
</feature>
<evidence type="ECO:0000256" key="4">
    <source>
        <dbReference type="SAM" id="Phobius"/>
    </source>
</evidence>
<keyword evidence="2 4" id="KW-1133">Transmembrane helix</keyword>
<feature type="transmembrane region" description="Helical" evidence="4">
    <location>
        <begin position="80"/>
        <end position="98"/>
    </location>
</feature>
<feature type="transmembrane region" description="Helical" evidence="4">
    <location>
        <begin position="170"/>
        <end position="190"/>
    </location>
</feature>
<dbReference type="InterPro" id="IPR020846">
    <property type="entry name" value="MFS_dom"/>
</dbReference>
<protein>
    <submittedName>
        <fullName evidence="6">Sugar phosphate permease</fullName>
    </submittedName>
</protein>
<feature type="transmembrane region" description="Helical" evidence="4">
    <location>
        <begin position="255"/>
        <end position="274"/>
    </location>
</feature>
<evidence type="ECO:0000256" key="2">
    <source>
        <dbReference type="ARBA" id="ARBA00022989"/>
    </source>
</evidence>
<proteinExistence type="predicted"/>
<feature type="transmembrane region" description="Helical" evidence="4">
    <location>
        <begin position="138"/>
        <end position="164"/>
    </location>
</feature>
<organism evidence="6 7">
    <name type="scientific">Roseibium suaedae</name>
    <dbReference type="NCBI Taxonomy" id="735517"/>
    <lineage>
        <taxon>Bacteria</taxon>
        <taxon>Pseudomonadati</taxon>
        <taxon>Pseudomonadota</taxon>
        <taxon>Alphaproteobacteria</taxon>
        <taxon>Hyphomicrobiales</taxon>
        <taxon>Stappiaceae</taxon>
        <taxon>Roseibium</taxon>
    </lineage>
</organism>
<feature type="transmembrane region" description="Helical" evidence="4">
    <location>
        <begin position="286"/>
        <end position="304"/>
    </location>
</feature>
<keyword evidence="7" id="KW-1185">Reference proteome</keyword>
<dbReference type="AlphaFoldDB" id="A0A1M7LNQ5"/>
<dbReference type="PANTHER" id="PTHR11360:SF308">
    <property type="entry name" value="BLL3089 PROTEIN"/>
    <property type="match status" value="1"/>
</dbReference>